<dbReference type="EMBL" id="JACAZE010000009">
    <property type="protein sequence ID" value="KAF7305839.1"/>
    <property type="molecule type" value="Genomic_DNA"/>
</dbReference>
<dbReference type="InterPro" id="IPR036397">
    <property type="entry name" value="RNaseH_sf"/>
</dbReference>
<name>A0A8H6SUW7_MYCCL</name>
<dbReference type="GO" id="GO:0008408">
    <property type="term" value="F:3'-5' exonuclease activity"/>
    <property type="evidence" value="ECO:0007669"/>
    <property type="project" value="InterPro"/>
</dbReference>
<keyword evidence="2" id="KW-0269">Exonuclease</keyword>
<accession>A0A8H6SUW7</accession>
<dbReference type="InterPro" id="IPR012337">
    <property type="entry name" value="RNaseH-like_sf"/>
</dbReference>
<keyword evidence="3" id="KW-1185">Reference proteome</keyword>
<keyword evidence="2" id="KW-0540">Nuclease</keyword>
<protein>
    <submittedName>
        <fullName evidence="2">3'-5' exonuclease</fullName>
    </submittedName>
</protein>
<proteinExistence type="predicted"/>
<dbReference type="Proteomes" id="UP000613580">
    <property type="component" value="Unassembled WGS sequence"/>
</dbReference>
<feature type="domain" description="3'-5' exonuclease" evidence="1">
    <location>
        <begin position="13"/>
        <end position="220"/>
    </location>
</feature>
<evidence type="ECO:0000259" key="1">
    <source>
        <dbReference type="Pfam" id="PF01612"/>
    </source>
</evidence>
<dbReference type="PANTHER" id="PTHR46814:SF1">
    <property type="entry name" value="EGALITARIAN, ISOFORM B"/>
    <property type="match status" value="1"/>
</dbReference>
<dbReference type="Pfam" id="PF01612">
    <property type="entry name" value="DNA_pol_A_exo1"/>
    <property type="match status" value="1"/>
</dbReference>
<dbReference type="Gene3D" id="3.30.420.10">
    <property type="entry name" value="Ribonuclease H-like superfamily/Ribonuclease H"/>
    <property type="match status" value="1"/>
</dbReference>
<evidence type="ECO:0000313" key="3">
    <source>
        <dbReference type="Proteomes" id="UP000613580"/>
    </source>
</evidence>
<dbReference type="InterPro" id="IPR002562">
    <property type="entry name" value="3'-5'_exonuclease_dom"/>
</dbReference>
<dbReference type="OrthoDB" id="26838at2759"/>
<organism evidence="2 3">
    <name type="scientific">Mycena chlorophos</name>
    <name type="common">Agaric fungus</name>
    <name type="synonym">Agaricus chlorophos</name>
    <dbReference type="NCBI Taxonomy" id="658473"/>
    <lineage>
        <taxon>Eukaryota</taxon>
        <taxon>Fungi</taxon>
        <taxon>Dikarya</taxon>
        <taxon>Basidiomycota</taxon>
        <taxon>Agaricomycotina</taxon>
        <taxon>Agaricomycetes</taxon>
        <taxon>Agaricomycetidae</taxon>
        <taxon>Agaricales</taxon>
        <taxon>Marasmiineae</taxon>
        <taxon>Mycenaceae</taxon>
        <taxon>Mycena</taxon>
    </lineage>
</organism>
<dbReference type="PANTHER" id="PTHR46814">
    <property type="entry name" value="EGALITARIAN, ISOFORM B"/>
    <property type="match status" value="1"/>
</dbReference>
<dbReference type="GO" id="GO:0006139">
    <property type="term" value="P:nucleobase-containing compound metabolic process"/>
    <property type="evidence" value="ECO:0007669"/>
    <property type="project" value="InterPro"/>
</dbReference>
<dbReference type="AlphaFoldDB" id="A0A8H6SUW7"/>
<reference evidence="2" key="1">
    <citation type="submission" date="2020-05" db="EMBL/GenBank/DDBJ databases">
        <title>Mycena genomes resolve the evolution of fungal bioluminescence.</title>
        <authorList>
            <person name="Tsai I.J."/>
        </authorList>
    </citation>
    <scope>NUCLEOTIDE SEQUENCE</scope>
    <source>
        <strain evidence="2">110903Hualien_Pintung</strain>
    </source>
</reference>
<evidence type="ECO:0000313" key="2">
    <source>
        <dbReference type="EMBL" id="KAF7305839.1"/>
    </source>
</evidence>
<dbReference type="SUPFAM" id="SSF53098">
    <property type="entry name" value="Ribonuclease H-like"/>
    <property type="match status" value="1"/>
</dbReference>
<comment type="caution">
    <text evidence="2">The sequence shown here is derived from an EMBL/GenBank/DDBJ whole genome shotgun (WGS) entry which is preliminary data.</text>
</comment>
<keyword evidence="2" id="KW-0378">Hydrolase</keyword>
<gene>
    <name evidence="2" type="ORF">HMN09_00737900</name>
</gene>
<dbReference type="GO" id="GO:0003676">
    <property type="term" value="F:nucleic acid binding"/>
    <property type="evidence" value="ECO:0007669"/>
    <property type="project" value="InterPro"/>
</dbReference>
<sequence length="309" mass="34125">MSLHTNTALYIYNTPESVHDLLAALKYSKTLFFDCEGVNLGKKGGSITLMSFGTPEAPGTVHLVQVPPIGLRALRPVFNLLESKTIQKVVFDGRSDQSALFYDCGKVTLRNVVDLQIADIEARRGRNEPLGSAAQLNRLVPYLPLGVVNGSPQHYMHVHRLNGLVQASKEHGLPVDEAFAKEKKQLVASLDWAAESLSDDHIRYAAYDVALISQLWAHFAQNAYITAQVREHSATYVALWLTTGQPKLKNKFLGHALLPLGILDGTGKSRAEKHFCTGCRRQLPIDARSAMRIDSGDWQSRGPRDDCPD</sequence>